<organism evidence="1 2">
    <name type="scientific">Eleginops maclovinus</name>
    <name type="common">Patagonian blennie</name>
    <name type="synonym">Eleginus maclovinus</name>
    <dbReference type="NCBI Taxonomy" id="56733"/>
    <lineage>
        <taxon>Eukaryota</taxon>
        <taxon>Metazoa</taxon>
        <taxon>Chordata</taxon>
        <taxon>Craniata</taxon>
        <taxon>Vertebrata</taxon>
        <taxon>Euteleostomi</taxon>
        <taxon>Actinopterygii</taxon>
        <taxon>Neopterygii</taxon>
        <taxon>Teleostei</taxon>
        <taxon>Neoteleostei</taxon>
        <taxon>Acanthomorphata</taxon>
        <taxon>Eupercaria</taxon>
        <taxon>Perciformes</taxon>
        <taxon>Notothenioidei</taxon>
        <taxon>Eleginopidae</taxon>
        <taxon>Eleginops</taxon>
    </lineage>
</organism>
<dbReference type="EMBL" id="JAUZQC010000011">
    <property type="protein sequence ID" value="KAK5864181.1"/>
    <property type="molecule type" value="Genomic_DNA"/>
</dbReference>
<evidence type="ECO:0000313" key="2">
    <source>
        <dbReference type="Proteomes" id="UP001346869"/>
    </source>
</evidence>
<protein>
    <submittedName>
        <fullName evidence="1">Uncharacterized protein</fullName>
    </submittedName>
</protein>
<comment type="caution">
    <text evidence="1">The sequence shown here is derived from an EMBL/GenBank/DDBJ whole genome shotgun (WGS) entry which is preliminary data.</text>
</comment>
<accession>A0AAN7XH14</accession>
<name>A0AAN7XH14_ELEMC</name>
<dbReference type="AlphaFoldDB" id="A0AAN7XH14"/>
<evidence type="ECO:0000313" key="1">
    <source>
        <dbReference type="EMBL" id="KAK5864181.1"/>
    </source>
</evidence>
<keyword evidence="2" id="KW-1185">Reference proteome</keyword>
<proteinExistence type="predicted"/>
<reference evidence="1 2" key="1">
    <citation type="journal article" date="2023" name="Genes (Basel)">
        <title>Chromosome-Level Genome Assembly and Circadian Gene Repertoire of the Patagonia Blennie Eleginops maclovinus-The Closest Ancestral Proxy of Antarctic Cryonotothenioids.</title>
        <authorList>
            <person name="Cheng C.C."/>
            <person name="Rivera-Colon A.G."/>
            <person name="Minhas B.F."/>
            <person name="Wilson L."/>
            <person name="Rayamajhi N."/>
            <person name="Vargas-Chacoff L."/>
            <person name="Catchen J.M."/>
        </authorList>
    </citation>
    <scope>NUCLEOTIDE SEQUENCE [LARGE SCALE GENOMIC DNA]</scope>
    <source>
        <strain evidence="1">JMC-PN-2008</strain>
    </source>
</reference>
<gene>
    <name evidence="1" type="ORF">PBY51_001142</name>
</gene>
<dbReference type="Proteomes" id="UP001346869">
    <property type="component" value="Unassembled WGS sequence"/>
</dbReference>
<reference evidence="1 2" key="2">
    <citation type="journal article" date="2023" name="Mol. Biol. Evol.">
        <title>Genomics of Secondarily Temperate Adaptation in the Only Non-Antarctic Icefish.</title>
        <authorList>
            <person name="Rivera-Colon A.G."/>
            <person name="Rayamajhi N."/>
            <person name="Minhas B.F."/>
            <person name="Madrigal G."/>
            <person name="Bilyk K.T."/>
            <person name="Yoon V."/>
            <person name="Hune M."/>
            <person name="Gregory S."/>
            <person name="Cheng C.H.C."/>
            <person name="Catchen J.M."/>
        </authorList>
    </citation>
    <scope>NUCLEOTIDE SEQUENCE [LARGE SCALE GENOMIC DNA]</scope>
    <source>
        <strain evidence="1">JMC-PN-2008</strain>
    </source>
</reference>
<sequence length="93" mass="10059">MSPQLLGEVYVTDEDPLKEEAICKSVMAEDRRQSIRQSDGNLFTFLSLGDSALAPLQFTCTALPYAAASQAMGPELHSGWLAARAQPLIGYKA</sequence>